<dbReference type="InterPro" id="IPR011990">
    <property type="entry name" value="TPR-like_helical_dom_sf"/>
</dbReference>
<evidence type="ECO:0000259" key="2">
    <source>
        <dbReference type="PROSITE" id="PS50937"/>
    </source>
</evidence>
<dbReference type="PROSITE" id="PS00552">
    <property type="entry name" value="HTH_MERR_1"/>
    <property type="match status" value="1"/>
</dbReference>
<protein>
    <recommendedName>
        <fullName evidence="2">HTH merR-type domain-containing protein</fullName>
    </recommendedName>
</protein>
<dbReference type="Proteomes" id="UP001500571">
    <property type="component" value="Unassembled WGS sequence"/>
</dbReference>
<accession>A0ABN2QWG7</accession>
<comment type="caution">
    <text evidence="3">The sequence shown here is derived from an EMBL/GenBank/DDBJ whole genome shotgun (WGS) entry which is preliminary data.</text>
</comment>
<feature type="domain" description="HTH merR-type" evidence="2">
    <location>
        <begin position="1"/>
        <end position="70"/>
    </location>
</feature>
<dbReference type="InterPro" id="IPR009061">
    <property type="entry name" value="DNA-bd_dom_put_sf"/>
</dbReference>
<dbReference type="InterPro" id="IPR047057">
    <property type="entry name" value="MerR_fam"/>
</dbReference>
<evidence type="ECO:0000313" key="3">
    <source>
        <dbReference type="EMBL" id="GAA1959313.1"/>
    </source>
</evidence>
<dbReference type="Gene3D" id="1.25.40.10">
    <property type="entry name" value="Tetratricopeptide repeat domain"/>
    <property type="match status" value="1"/>
</dbReference>
<dbReference type="PROSITE" id="PS50937">
    <property type="entry name" value="HTH_MERR_2"/>
    <property type="match status" value="1"/>
</dbReference>
<reference evidence="3 4" key="1">
    <citation type="journal article" date="2019" name="Int. J. Syst. Evol. Microbiol.">
        <title>The Global Catalogue of Microorganisms (GCM) 10K type strain sequencing project: providing services to taxonomists for standard genome sequencing and annotation.</title>
        <authorList>
            <consortium name="The Broad Institute Genomics Platform"/>
            <consortium name="The Broad Institute Genome Sequencing Center for Infectious Disease"/>
            <person name="Wu L."/>
            <person name="Ma J."/>
        </authorList>
    </citation>
    <scope>NUCLEOTIDE SEQUENCE [LARGE SCALE GENOMIC DNA]</scope>
    <source>
        <strain evidence="3 4">JCM 15309</strain>
    </source>
</reference>
<evidence type="ECO:0000256" key="1">
    <source>
        <dbReference type="ARBA" id="ARBA00023125"/>
    </source>
</evidence>
<proteinExistence type="predicted"/>
<sequence length="265" mass="29500">MLSVGEVARRTGLTTKALRHYDRLGLLVPAAVSDDGYRWYDEVQLRTARLIARLRALEMPLDAVRAVLAGDDARPILERHRIVLQARSDRVHGALHALDHLMHDERGVTMATDDATPTLPTDQRALAVQLFNDTWTLLEKEGRTPEDDLLMIHTAHASRLHWEGVGDDQHRAIGEWQVARVYSTLGRAEPALFHSERALELAARPGVDDWLLASTHEGLARALAVAGDLETARDVRDRALTLLEGISDPEDRKIVADDIDTLPIP</sequence>
<keyword evidence="1" id="KW-0238">DNA-binding</keyword>
<name>A0ABN2QWG7_9ACTN</name>
<dbReference type="SUPFAM" id="SSF46955">
    <property type="entry name" value="Putative DNA-binding domain"/>
    <property type="match status" value="1"/>
</dbReference>
<dbReference type="PANTHER" id="PTHR30204">
    <property type="entry name" value="REDOX-CYCLING DRUG-SENSING TRANSCRIPTIONAL ACTIVATOR SOXR"/>
    <property type="match status" value="1"/>
</dbReference>
<keyword evidence="4" id="KW-1185">Reference proteome</keyword>
<dbReference type="Pfam" id="PF13411">
    <property type="entry name" value="MerR_1"/>
    <property type="match status" value="1"/>
</dbReference>
<gene>
    <name evidence="3" type="ORF">GCM10009798_18580</name>
</gene>
<dbReference type="SMART" id="SM00422">
    <property type="entry name" value="HTH_MERR"/>
    <property type="match status" value="1"/>
</dbReference>
<organism evidence="3 4">
    <name type="scientific">Nocardioides panacihumi</name>
    <dbReference type="NCBI Taxonomy" id="400774"/>
    <lineage>
        <taxon>Bacteria</taxon>
        <taxon>Bacillati</taxon>
        <taxon>Actinomycetota</taxon>
        <taxon>Actinomycetes</taxon>
        <taxon>Propionibacteriales</taxon>
        <taxon>Nocardioidaceae</taxon>
        <taxon>Nocardioides</taxon>
    </lineage>
</organism>
<dbReference type="EMBL" id="BAAAPB010000002">
    <property type="protein sequence ID" value="GAA1959313.1"/>
    <property type="molecule type" value="Genomic_DNA"/>
</dbReference>
<evidence type="ECO:0000313" key="4">
    <source>
        <dbReference type="Proteomes" id="UP001500571"/>
    </source>
</evidence>
<dbReference type="SUPFAM" id="SSF48452">
    <property type="entry name" value="TPR-like"/>
    <property type="match status" value="1"/>
</dbReference>
<dbReference type="InterPro" id="IPR000551">
    <property type="entry name" value="MerR-type_HTH_dom"/>
</dbReference>
<dbReference type="Gene3D" id="1.10.1660.10">
    <property type="match status" value="1"/>
</dbReference>
<dbReference type="PANTHER" id="PTHR30204:SF97">
    <property type="entry name" value="MERR FAMILY REGULATORY PROTEIN"/>
    <property type="match status" value="1"/>
</dbReference>